<dbReference type="RefSeq" id="WP_057847124.1">
    <property type="nucleotide sequence ID" value="NZ_LLYA01000194.1"/>
</dbReference>
<organism evidence="2 3">
    <name type="scientific">Bradyrhizobium retamae</name>
    <dbReference type="NCBI Taxonomy" id="1300035"/>
    <lineage>
        <taxon>Bacteria</taxon>
        <taxon>Pseudomonadati</taxon>
        <taxon>Pseudomonadota</taxon>
        <taxon>Alphaproteobacteria</taxon>
        <taxon>Hyphomicrobiales</taxon>
        <taxon>Nitrobacteraceae</taxon>
        <taxon>Bradyrhizobium</taxon>
    </lineage>
</organism>
<dbReference type="SUPFAM" id="SSF53335">
    <property type="entry name" value="S-adenosyl-L-methionine-dependent methyltransferases"/>
    <property type="match status" value="1"/>
</dbReference>
<keyword evidence="2" id="KW-0808">Transferase</keyword>
<name>A0A0R3MM48_9BRAD</name>
<evidence type="ECO:0000313" key="2">
    <source>
        <dbReference type="EMBL" id="KRR18496.1"/>
    </source>
</evidence>
<evidence type="ECO:0000259" key="1">
    <source>
        <dbReference type="Pfam" id="PF13649"/>
    </source>
</evidence>
<reference evidence="2 3" key="1">
    <citation type="submission" date="2014-03" db="EMBL/GenBank/DDBJ databases">
        <title>Bradyrhizobium valentinum sp. nov., isolated from effective nodules of Lupinus mariae-josephae, a lupine endemic of basic-lime soils in Eastern Spain.</title>
        <authorList>
            <person name="Duran D."/>
            <person name="Rey L."/>
            <person name="Navarro A."/>
            <person name="Busquets A."/>
            <person name="Imperial J."/>
            <person name="Ruiz-Argueso T."/>
        </authorList>
    </citation>
    <scope>NUCLEOTIDE SEQUENCE [LARGE SCALE GENOMIC DNA]</scope>
    <source>
        <strain evidence="2 3">Ro19</strain>
    </source>
</reference>
<dbReference type="InterPro" id="IPR029063">
    <property type="entry name" value="SAM-dependent_MTases_sf"/>
</dbReference>
<keyword evidence="2" id="KW-0489">Methyltransferase</keyword>
<dbReference type="InterPro" id="IPR041698">
    <property type="entry name" value="Methyltransf_25"/>
</dbReference>
<dbReference type="AlphaFoldDB" id="A0A0R3MM48"/>
<feature type="domain" description="Methyltransferase" evidence="1">
    <location>
        <begin position="85"/>
        <end position="177"/>
    </location>
</feature>
<dbReference type="EMBL" id="LLYA01000194">
    <property type="protein sequence ID" value="KRR18496.1"/>
    <property type="molecule type" value="Genomic_DNA"/>
</dbReference>
<dbReference type="Pfam" id="PF13649">
    <property type="entry name" value="Methyltransf_25"/>
    <property type="match status" value="1"/>
</dbReference>
<proteinExistence type="predicted"/>
<accession>A0A0R3MM48</accession>
<comment type="caution">
    <text evidence="2">The sequence shown here is derived from an EMBL/GenBank/DDBJ whole genome shotgun (WGS) entry which is preliminary data.</text>
</comment>
<gene>
    <name evidence="2" type="ORF">CQ13_34820</name>
</gene>
<dbReference type="PANTHER" id="PTHR43591">
    <property type="entry name" value="METHYLTRANSFERASE"/>
    <property type="match status" value="1"/>
</dbReference>
<dbReference type="Gene3D" id="3.40.50.150">
    <property type="entry name" value="Vaccinia Virus protein VP39"/>
    <property type="match status" value="1"/>
</dbReference>
<sequence>MKKDVTQLKSEIRDWWASAPMTYAEDHGTTLYHLPDGAVERVEIGSRRFFELADRTFYRWNEPLRGEEGPFGRIFDYRRYSGMPVLEIGCGMGCMAMNWAQRGARVTAVDLNPVAVAQTRRRFELFGLTGDVREVDGETLPFDDASFQFAYSWGVLHHTPGIAKAIAELFRVLAPGGEIGLMLYNRNSVLYRYSIAFQEGAVNGERLFLDELELASRYGDGAREEGNPHTWPVTEREVRRDLMPMFNDLNIQVFGTDVPDLLNTWFPRLSSYMTSGMIKAVARRWGWSLWITGRKPA</sequence>
<keyword evidence="3" id="KW-1185">Reference proteome</keyword>
<dbReference type="CDD" id="cd02440">
    <property type="entry name" value="AdoMet_MTases"/>
    <property type="match status" value="1"/>
</dbReference>
<evidence type="ECO:0000313" key="3">
    <source>
        <dbReference type="Proteomes" id="UP000052023"/>
    </source>
</evidence>
<protein>
    <submittedName>
        <fullName evidence="2">Methyltransferase type 11</fullName>
    </submittedName>
</protein>
<dbReference type="Proteomes" id="UP000052023">
    <property type="component" value="Unassembled WGS sequence"/>
</dbReference>
<dbReference type="GO" id="GO:0032259">
    <property type="term" value="P:methylation"/>
    <property type="evidence" value="ECO:0007669"/>
    <property type="project" value="UniProtKB-KW"/>
</dbReference>
<dbReference type="GO" id="GO:0008168">
    <property type="term" value="F:methyltransferase activity"/>
    <property type="evidence" value="ECO:0007669"/>
    <property type="project" value="UniProtKB-KW"/>
</dbReference>
<dbReference type="OrthoDB" id="9787738at2"/>